<dbReference type="eggNOG" id="COG0666">
    <property type="taxonomic scope" value="Bacteria"/>
</dbReference>
<evidence type="ECO:0000256" key="4">
    <source>
        <dbReference type="SAM" id="SignalP"/>
    </source>
</evidence>
<dbReference type="PROSITE" id="PS50088">
    <property type="entry name" value="ANK_REPEAT"/>
    <property type="match status" value="2"/>
</dbReference>
<feature type="signal peptide" evidence="4">
    <location>
        <begin position="1"/>
        <end position="43"/>
    </location>
</feature>
<proteinExistence type="predicted"/>
<dbReference type="InterPro" id="IPR036770">
    <property type="entry name" value="Ankyrin_rpt-contain_sf"/>
</dbReference>
<name>Q2SF52_HAHCH</name>
<keyword evidence="1" id="KW-0677">Repeat</keyword>
<evidence type="ECO:0000256" key="1">
    <source>
        <dbReference type="ARBA" id="ARBA00022737"/>
    </source>
</evidence>
<dbReference type="InterPro" id="IPR002110">
    <property type="entry name" value="Ankyrin_rpt"/>
</dbReference>
<dbReference type="HOGENOM" id="CLU_504104_0_0_6"/>
<dbReference type="RefSeq" id="WP_011397789.1">
    <property type="nucleotide sequence ID" value="NC_007645.1"/>
</dbReference>
<keyword evidence="4" id="KW-0732">Signal</keyword>
<feature type="repeat" description="ANK" evidence="3">
    <location>
        <begin position="474"/>
        <end position="506"/>
    </location>
</feature>
<dbReference type="STRING" id="349521.HCH_04005"/>
<dbReference type="Pfam" id="PF12796">
    <property type="entry name" value="Ank_2"/>
    <property type="match status" value="1"/>
</dbReference>
<organism evidence="5 6">
    <name type="scientific">Hahella chejuensis (strain KCTC 2396)</name>
    <dbReference type="NCBI Taxonomy" id="349521"/>
    <lineage>
        <taxon>Bacteria</taxon>
        <taxon>Pseudomonadati</taxon>
        <taxon>Pseudomonadota</taxon>
        <taxon>Gammaproteobacteria</taxon>
        <taxon>Oceanospirillales</taxon>
        <taxon>Hahellaceae</taxon>
        <taxon>Hahella</taxon>
    </lineage>
</organism>
<dbReference type="AlphaFoldDB" id="Q2SF52"/>
<feature type="repeat" description="ANK" evidence="3">
    <location>
        <begin position="426"/>
        <end position="458"/>
    </location>
</feature>
<evidence type="ECO:0000256" key="3">
    <source>
        <dbReference type="PROSITE-ProRule" id="PRU00023"/>
    </source>
</evidence>
<dbReference type="Gene3D" id="1.25.40.20">
    <property type="entry name" value="Ankyrin repeat-containing domain"/>
    <property type="match status" value="1"/>
</dbReference>
<dbReference type="PANTHER" id="PTHR24173">
    <property type="entry name" value="ANKYRIN REPEAT CONTAINING"/>
    <property type="match status" value="1"/>
</dbReference>
<sequence>MNKTSPNHPLRARLRRKPNSLTRFARLTPSALLIAGAASSALAAESKYYGLIDQYPITMTLSIEENGSIKGDYFYDRYQTAIELHGGIQGSNIHLETSAPKDKDEENFDGSFSTTVVADHSDNAGAVIPNDIKGYWTHSGKKLPFTLTLGPYEDGKLTCEEMSMQPARVFSEAPDLGSGRSSPLEVDYQCPQSLAELPFLQNLKALSDTFRSEQGSYACTGTIVYVQWRYYHFQLLEAGFAPELNLARIDAKNRARYRAATLDYLRYWSLESIYNLPYYHEYLQVMQQAETDLAAHYASRFGMDDAKAHAAAQAGVDLFLQRAAGAYPSHQDHTVAPLATLMFNDEPPTLDTVRKLITDADQSARLQALNAALGLGLSTDVVEALLESVKDVNQGDEPPLFFAVRNPDYIRLLLNKGADVNYQNGFGKTALYYAIQFNLPKSAQSLLDAGAEVNHRYKSGPEIQYDCRYNIARTLRSPLMHAAQHADTAMLELLVKAGADPALADGLGDTALTYAEENDKLENAAYLKSLAAQSQASVNQ</sequence>
<dbReference type="Pfam" id="PF00023">
    <property type="entry name" value="Ank"/>
    <property type="match status" value="1"/>
</dbReference>
<evidence type="ECO:0000313" key="5">
    <source>
        <dbReference type="EMBL" id="ABC30722.1"/>
    </source>
</evidence>
<protein>
    <submittedName>
        <fullName evidence="5">FOG: Ankyrin repeat</fullName>
    </submittedName>
</protein>
<dbReference type="PROSITE" id="PS50297">
    <property type="entry name" value="ANK_REP_REGION"/>
    <property type="match status" value="1"/>
</dbReference>
<evidence type="ECO:0000313" key="6">
    <source>
        <dbReference type="Proteomes" id="UP000000238"/>
    </source>
</evidence>
<reference evidence="5 6" key="1">
    <citation type="journal article" date="2005" name="Nucleic Acids Res.">
        <title>Genomic blueprint of Hahella chejuensis, a marine microbe producing an algicidal agent.</title>
        <authorList>
            <person name="Jeong H."/>
            <person name="Yim J.H."/>
            <person name="Lee C."/>
            <person name="Choi S.-H."/>
            <person name="Park Y.K."/>
            <person name="Yoon S.H."/>
            <person name="Hur C.-G."/>
            <person name="Kang H.-Y."/>
            <person name="Kim D."/>
            <person name="Lee H.H."/>
            <person name="Park K.H."/>
            <person name="Park S.-H."/>
            <person name="Park H.-S."/>
            <person name="Lee H.K."/>
            <person name="Oh T.K."/>
            <person name="Kim J.F."/>
        </authorList>
    </citation>
    <scope>NUCLEOTIDE SEQUENCE [LARGE SCALE GENOMIC DNA]</scope>
    <source>
        <strain evidence="5 6">KCTC 2396</strain>
    </source>
</reference>
<evidence type="ECO:0000256" key="2">
    <source>
        <dbReference type="ARBA" id="ARBA00023043"/>
    </source>
</evidence>
<dbReference type="SMART" id="SM00248">
    <property type="entry name" value="ANK"/>
    <property type="match status" value="4"/>
</dbReference>
<dbReference type="KEGG" id="hch:HCH_04005"/>
<keyword evidence="6" id="KW-1185">Reference proteome</keyword>
<dbReference type="SUPFAM" id="SSF48403">
    <property type="entry name" value="Ankyrin repeat"/>
    <property type="match status" value="1"/>
</dbReference>
<keyword evidence="2 3" id="KW-0040">ANK repeat</keyword>
<gene>
    <name evidence="5" type="ordered locus">HCH_04005</name>
</gene>
<feature type="chain" id="PRO_5004215482" evidence="4">
    <location>
        <begin position="44"/>
        <end position="540"/>
    </location>
</feature>
<dbReference type="EMBL" id="CP000155">
    <property type="protein sequence ID" value="ABC30722.1"/>
    <property type="molecule type" value="Genomic_DNA"/>
</dbReference>
<dbReference type="OrthoDB" id="6160071at2"/>
<dbReference type="Proteomes" id="UP000000238">
    <property type="component" value="Chromosome"/>
</dbReference>
<dbReference type="PANTHER" id="PTHR24173:SF74">
    <property type="entry name" value="ANKYRIN REPEAT DOMAIN-CONTAINING PROTEIN 16"/>
    <property type="match status" value="1"/>
</dbReference>
<accession>Q2SF52</accession>